<sequence length="119" mass="12895">MMEKVLTGRDEDDEITRYETKKEICSPKASVEKTHENELSGDTTEAAVVDPSVAEKAEVNVTAQDSSPSFSALKTNHYPVFSVEGQTDEMKSDIVSDKIPDASNPDSKGNAQSPICSVE</sequence>
<feature type="compositionally biased region" description="Basic and acidic residues" evidence="1">
    <location>
        <begin position="88"/>
        <end position="100"/>
    </location>
</feature>
<evidence type="ECO:0000313" key="3">
    <source>
        <dbReference type="Proteomes" id="UP000824782"/>
    </source>
</evidence>
<keyword evidence="3" id="KW-1185">Reference proteome</keyword>
<accession>A0AAV7CJR6</accession>
<comment type="caution">
    <text evidence="2">The sequence shown here is derived from an EMBL/GenBank/DDBJ whole genome shotgun (WGS) entry which is preliminary data.</text>
</comment>
<reference evidence="2" key="1">
    <citation type="thesis" date="2020" institute="ProQuest LLC" country="789 East Eisenhower Parkway, Ann Arbor, MI, USA">
        <title>Comparative Genomics and Chromosome Evolution.</title>
        <authorList>
            <person name="Mudd A.B."/>
        </authorList>
    </citation>
    <scope>NUCLEOTIDE SEQUENCE</scope>
    <source>
        <strain evidence="2">237g6f4</strain>
        <tissue evidence="2">Blood</tissue>
    </source>
</reference>
<feature type="region of interest" description="Disordered" evidence="1">
    <location>
        <begin position="84"/>
        <end position="119"/>
    </location>
</feature>
<dbReference type="AlphaFoldDB" id="A0AAV7CJR6"/>
<name>A0AAV7CJR6_ENGPU</name>
<protein>
    <submittedName>
        <fullName evidence="2">Uncharacterized protein</fullName>
    </submittedName>
</protein>
<gene>
    <name evidence="2" type="ORF">GDO81_004879</name>
</gene>
<dbReference type="EMBL" id="WNYA01000002">
    <property type="protein sequence ID" value="KAG8585056.1"/>
    <property type="molecule type" value="Genomic_DNA"/>
</dbReference>
<dbReference type="Proteomes" id="UP000824782">
    <property type="component" value="Unassembled WGS sequence"/>
</dbReference>
<proteinExistence type="predicted"/>
<feature type="compositionally biased region" description="Polar residues" evidence="1">
    <location>
        <begin position="104"/>
        <end position="119"/>
    </location>
</feature>
<evidence type="ECO:0000256" key="1">
    <source>
        <dbReference type="SAM" id="MobiDB-lite"/>
    </source>
</evidence>
<evidence type="ECO:0000313" key="2">
    <source>
        <dbReference type="EMBL" id="KAG8585056.1"/>
    </source>
</evidence>
<organism evidence="2 3">
    <name type="scientific">Engystomops pustulosus</name>
    <name type="common">Tungara frog</name>
    <name type="synonym">Physalaemus pustulosus</name>
    <dbReference type="NCBI Taxonomy" id="76066"/>
    <lineage>
        <taxon>Eukaryota</taxon>
        <taxon>Metazoa</taxon>
        <taxon>Chordata</taxon>
        <taxon>Craniata</taxon>
        <taxon>Vertebrata</taxon>
        <taxon>Euteleostomi</taxon>
        <taxon>Amphibia</taxon>
        <taxon>Batrachia</taxon>
        <taxon>Anura</taxon>
        <taxon>Neobatrachia</taxon>
        <taxon>Hyloidea</taxon>
        <taxon>Leptodactylidae</taxon>
        <taxon>Leiuperinae</taxon>
        <taxon>Engystomops</taxon>
    </lineage>
</organism>